<evidence type="ECO:0000256" key="1">
    <source>
        <dbReference type="SAM" id="MobiDB-lite"/>
    </source>
</evidence>
<reference evidence="2 3" key="1">
    <citation type="submission" date="2018-09" db="EMBL/GenBank/DDBJ databases">
        <title>Novel species of Arthrobacter.</title>
        <authorList>
            <person name="Liu Q."/>
            <person name="Xin Y.-H."/>
        </authorList>
    </citation>
    <scope>NUCLEOTIDE SEQUENCE [LARGE SCALE GENOMIC DNA]</scope>
    <source>
        <strain evidence="2 3">Hz2</strain>
    </source>
</reference>
<evidence type="ECO:0000313" key="3">
    <source>
        <dbReference type="Proteomes" id="UP000272560"/>
    </source>
</evidence>
<accession>A0A3A5M228</accession>
<feature type="region of interest" description="Disordered" evidence="1">
    <location>
        <begin position="1"/>
        <end position="20"/>
    </location>
</feature>
<proteinExistence type="predicted"/>
<dbReference type="Proteomes" id="UP000272560">
    <property type="component" value="Unassembled WGS sequence"/>
</dbReference>
<sequence length="66" mass="6844">MRTYSTTITTSGGTGAAIEETHIRPDGGDVTVIGPTVTIDDGYHDAEAIIRVMGYAANLMLSSEAA</sequence>
<feature type="compositionally biased region" description="Low complexity" evidence="1">
    <location>
        <begin position="1"/>
        <end position="11"/>
    </location>
</feature>
<organism evidence="2 3">
    <name type="scientific">Arthrobacter cheniae</name>
    <dbReference type="NCBI Taxonomy" id="1258888"/>
    <lineage>
        <taxon>Bacteria</taxon>
        <taxon>Bacillati</taxon>
        <taxon>Actinomycetota</taxon>
        <taxon>Actinomycetes</taxon>
        <taxon>Micrococcales</taxon>
        <taxon>Micrococcaceae</taxon>
        <taxon>Arthrobacter</taxon>
    </lineage>
</organism>
<dbReference type="RefSeq" id="WP_120150834.1">
    <property type="nucleotide sequence ID" value="NZ_QZVT01000021.1"/>
</dbReference>
<protein>
    <submittedName>
        <fullName evidence="2">Uncharacterized protein</fullName>
    </submittedName>
</protein>
<evidence type="ECO:0000313" key="2">
    <source>
        <dbReference type="EMBL" id="RJT74358.1"/>
    </source>
</evidence>
<comment type="caution">
    <text evidence="2">The sequence shown here is derived from an EMBL/GenBank/DDBJ whole genome shotgun (WGS) entry which is preliminary data.</text>
</comment>
<dbReference type="AlphaFoldDB" id="A0A3A5M228"/>
<keyword evidence="3" id="KW-1185">Reference proteome</keyword>
<dbReference type="EMBL" id="QZVT01000021">
    <property type="protein sequence ID" value="RJT74358.1"/>
    <property type="molecule type" value="Genomic_DNA"/>
</dbReference>
<name>A0A3A5M228_9MICC</name>
<gene>
    <name evidence="2" type="ORF">D6T63_18680</name>
</gene>